<feature type="region of interest" description="Disordered" evidence="1">
    <location>
        <begin position="1"/>
        <end position="158"/>
    </location>
</feature>
<dbReference type="AlphaFoldDB" id="A0AAW0MCZ9"/>
<name>A0AAW0MCZ9_9GOBI</name>
<evidence type="ECO:0000313" key="2">
    <source>
        <dbReference type="EMBL" id="KAK7877463.1"/>
    </source>
</evidence>
<protein>
    <submittedName>
        <fullName evidence="2">Uncharacterized protein</fullName>
    </submittedName>
</protein>
<dbReference type="Proteomes" id="UP001460270">
    <property type="component" value="Unassembled WGS sequence"/>
</dbReference>
<keyword evidence="3" id="KW-1185">Reference proteome</keyword>
<gene>
    <name evidence="2" type="ORF">WMY93_031803</name>
</gene>
<sequence length="158" mass="18391">METWVGPDHAHQEDVHHERHDQQQKSQEEEERRERAGCHAVQEQEGEGGLVQHQNQKNVELDIRGTRIKTIRIRGASEEPGTRRANRSIRGTREEPEQEGEGGLVRHQRNQELDQRSVRGTRDEKKRGEREPASTLSRSRKEKEEKLDIRGTRNVRGT</sequence>
<reference evidence="3" key="1">
    <citation type="submission" date="2024-04" db="EMBL/GenBank/DDBJ databases">
        <title>Salinicola lusitanus LLJ914,a marine bacterium isolated from the Okinawa Trough.</title>
        <authorList>
            <person name="Li J."/>
        </authorList>
    </citation>
    <scope>NUCLEOTIDE SEQUENCE [LARGE SCALE GENOMIC DNA]</scope>
</reference>
<accession>A0AAW0MCZ9</accession>
<feature type="compositionally biased region" description="Basic and acidic residues" evidence="1">
    <location>
        <begin position="139"/>
        <end position="151"/>
    </location>
</feature>
<proteinExistence type="predicted"/>
<feature type="compositionally biased region" description="Basic and acidic residues" evidence="1">
    <location>
        <begin position="109"/>
        <end position="132"/>
    </location>
</feature>
<comment type="caution">
    <text evidence="2">The sequence shown here is derived from an EMBL/GenBank/DDBJ whole genome shotgun (WGS) entry which is preliminary data.</text>
</comment>
<feature type="compositionally biased region" description="Basic and acidic residues" evidence="1">
    <location>
        <begin position="8"/>
        <end position="37"/>
    </location>
</feature>
<dbReference type="EMBL" id="JBBPFD010000690">
    <property type="protein sequence ID" value="KAK7877463.1"/>
    <property type="molecule type" value="Genomic_DNA"/>
</dbReference>
<organism evidence="2 3">
    <name type="scientific">Mugilogobius chulae</name>
    <name type="common">yellowstripe goby</name>
    <dbReference type="NCBI Taxonomy" id="88201"/>
    <lineage>
        <taxon>Eukaryota</taxon>
        <taxon>Metazoa</taxon>
        <taxon>Chordata</taxon>
        <taxon>Craniata</taxon>
        <taxon>Vertebrata</taxon>
        <taxon>Euteleostomi</taxon>
        <taxon>Actinopterygii</taxon>
        <taxon>Neopterygii</taxon>
        <taxon>Teleostei</taxon>
        <taxon>Neoteleostei</taxon>
        <taxon>Acanthomorphata</taxon>
        <taxon>Gobiaria</taxon>
        <taxon>Gobiiformes</taxon>
        <taxon>Gobioidei</taxon>
        <taxon>Gobiidae</taxon>
        <taxon>Gobionellinae</taxon>
        <taxon>Mugilogobius</taxon>
    </lineage>
</organism>
<evidence type="ECO:0000256" key="1">
    <source>
        <dbReference type="SAM" id="MobiDB-lite"/>
    </source>
</evidence>
<evidence type="ECO:0000313" key="3">
    <source>
        <dbReference type="Proteomes" id="UP001460270"/>
    </source>
</evidence>